<dbReference type="SUPFAM" id="SSF57959">
    <property type="entry name" value="Leucine zipper domain"/>
    <property type="match status" value="1"/>
</dbReference>
<protein>
    <submittedName>
        <fullName evidence="5">Piso0_005507 protein</fullName>
    </submittedName>
</protein>
<feature type="region of interest" description="Disordered" evidence="3">
    <location>
        <begin position="106"/>
        <end position="144"/>
    </location>
</feature>
<dbReference type="CDD" id="cd14688">
    <property type="entry name" value="bZIP_YAP"/>
    <property type="match status" value="1"/>
</dbReference>
<dbReference type="AlphaFoldDB" id="G8XZ73"/>
<dbReference type="PROSITE" id="PS50217">
    <property type="entry name" value="BZIP"/>
    <property type="match status" value="1"/>
</dbReference>
<keyword evidence="2" id="KW-0539">Nucleus</keyword>
<comment type="subcellular location">
    <subcellularLocation>
        <location evidence="1">Nucleus</location>
    </subcellularLocation>
</comment>
<dbReference type="eggNOG" id="ENOG502S4CX">
    <property type="taxonomic scope" value="Eukaryota"/>
</dbReference>
<keyword evidence="6" id="KW-1185">Reference proteome</keyword>
<dbReference type="STRING" id="559304.G8XZ73"/>
<sequence>MDPCHVTNVLSVNEFSSTSESYTQTAVLQNMEFNSASHWPSDIPEWTGVQLPGNFTEQDMSLYSKAELNRENIRLLNNNELMNERRGDLDSNNSVGDYFVPYSHQSGSSVSSPSLVAGVNAPAPESKTSPLTGPDEKKGPKGKKQLLAEQDAILLSKDDSELTEEELQMKRRAQNRAAQRAFRERKEIKLKELETRLAQSEEEKRILLNQLDSARRQNASMKTENESLKAGSGSGPNAAYESSKFVFPSTQTEFINALMKDTPHVLKENTLNKVYEDTQNPGKKLMVVGAVWDYLQSKSEDNSDIDIIKVMELLRGHEKCHGYGPAYPIELVDSTIQRCSSK</sequence>
<dbReference type="GO" id="GO:0000976">
    <property type="term" value="F:transcription cis-regulatory region binding"/>
    <property type="evidence" value="ECO:0007669"/>
    <property type="project" value="InterPro"/>
</dbReference>
<evidence type="ECO:0000259" key="4">
    <source>
        <dbReference type="PROSITE" id="PS50217"/>
    </source>
</evidence>
<dbReference type="GO" id="GO:0001228">
    <property type="term" value="F:DNA-binding transcription activator activity, RNA polymerase II-specific"/>
    <property type="evidence" value="ECO:0007669"/>
    <property type="project" value="TreeGrafter"/>
</dbReference>
<dbReference type="OrthoDB" id="4940293at2759"/>
<dbReference type="OMA" id="SEVCHEY"/>
<dbReference type="InParanoid" id="G8XZ73"/>
<reference evidence="5 6" key="1">
    <citation type="journal article" date="2012" name="G3 (Bethesda)">
        <title>Pichia sorbitophila, an interspecies yeast hybrid reveals early steps of genome resolution following polyploidization.</title>
        <authorList>
            <person name="Leh Louis V."/>
            <person name="Despons L."/>
            <person name="Friedrich A."/>
            <person name="Martin T."/>
            <person name="Durrens P."/>
            <person name="Casaregola S."/>
            <person name="Neuveglise C."/>
            <person name="Fairhead C."/>
            <person name="Marck C."/>
            <person name="Cruz J.A."/>
            <person name="Straub M.L."/>
            <person name="Kugler V."/>
            <person name="Sacerdot C."/>
            <person name="Uzunov Z."/>
            <person name="Thierry A."/>
            <person name="Weiss S."/>
            <person name="Bleykasten C."/>
            <person name="De Montigny J."/>
            <person name="Jacques N."/>
            <person name="Jung P."/>
            <person name="Lemaire M."/>
            <person name="Mallet S."/>
            <person name="Morel G."/>
            <person name="Richard G.F."/>
            <person name="Sarkar A."/>
            <person name="Savel G."/>
            <person name="Schacherer J."/>
            <person name="Seret M.L."/>
            <person name="Talla E."/>
            <person name="Samson G."/>
            <person name="Jubin C."/>
            <person name="Poulain J."/>
            <person name="Vacherie B."/>
            <person name="Barbe V."/>
            <person name="Pelletier E."/>
            <person name="Sherman D.J."/>
            <person name="Westhof E."/>
            <person name="Weissenbach J."/>
            <person name="Baret P.V."/>
            <person name="Wincker P."/>
            <person name="Gaillardin C."/>
            <person name="Dujon B."/>
            <person name="Souciet J.L."/>
        </authorList>
    </citation>
    <scope>NUCLEOTIDE SEQUENCE [LARGE SCALE GENOMIC DNA]</scope>
    <source>
        <strain evidence="6">ATCC MYA-4447 / BCRC 22081 / CBS 7064 / NBRC 10061 / NRRL Y-12695</strain>
    </source>
</reference>
<feature type="region of interest" description="Disordered" evidence="3">
    <location>
        <begin position="217"/>
        <end position="237"/>
    </location>
</feature>
<evidence type="ECO:0000256" key="3">
    <source>
        <dbReference type="SAM" id="MobiDB-lite"/>
    </source>
</evidence>
<dbReference type="PROSITE" id="PS00036">
    <property type="entry name" value="BZIP_BASIC"/>
    <property type="match status" value="1"/>
</dbReference>
<feature type="domain" description="BZIP" evidence="4">
    <location>
        <begin position="165"/>
        <end position="228"/>
    </location>
</feature>
<organism evidence="5 6">
    <name type="scientific">Pichia sorbitophila (strain ATCC MYA-4447 / BCRC 22081 / CBS 7064 / NBRC 10061 / NRRL Y-12695)</name>
    <name type="common">Hybrid yeast</name>
    <dbReference type="NCBI Taxonomy" id="559304"/>
    <lineage>
        <taxon>Eukaryota</taxon>
        <taxon>Fungi</taxon>
        <taxon>Dikarya</taxon>
        <taxon>Ascomycota</taxon>
        <taxon>Saccharomycotina</taxon>
        <taxon>Pichiomycetes</taxon>
        <taxon>Debaryomycetaceae</taxon>
        <taxon>Millerozyma</taxon>
    </lineage>
</organism>
<dbReference type="HOGENOM" id="CLU_052195_0_0_1"/>
<dbReference type="Gene3D" id="1.20.5.170">
    <property type="match status" value="1"/>
</dbReference>
<dbReference type="FunCoup" id="G8XZ73">
    <property type="interactions" value="476"/>
</dbReference>
<dbReference type="SMART" id="SM00338">
    <property type="entry name" value="BRLZ"/>
    <property type="match status" value="1"/>
</dbReference>
<proteinExistence type="predicted"/>
<dbReference type="GO" id="GO:0090575">
    <property type="term" value="C:RNA polymerase II transcription regulator complex"/>
    <property type="evidence" value="ECO:0007669"/>
    <property type="project" value="TreeGrafter"/>
</dbReference>
<dbReference type="EMBL" id="FO082046">
    <property type="protein sequence ID" value="CCE86982.1"/>
    <property type="molecule type" value="Genomic_DNA"/>
</dbReference>
<dbReference type="PANTHER" id="PTHR40621">
    <property type="entry name" value="TRANSCRIPTION FACTOR KAPC-RELATED"/>
    <property type="match status" value="1"/>
</dbReference>
<dbReference type="InterPro" id="IPR046347">
    <property type="entry name" value="bZIP_sf"/>
</dbReference>
<evidence type="ECO:0000313" key="5">
    <source>
        <dbReference type="EMBL" id="CCE86982.1"/>
    </source>
</evidence>
<dbReference type="Gene3D" id="1.10.238.100">
    <property type="entry name" value="YAP1 redox domain. Chain B"/>
    <property type="match status" value="1"/>
</dbReference>
<dbReference type="InterPro" id="IPR004827">
    <property type="entry name" value="bZIP"/>
</dbReference>
<name>G8XZ73_PICSO</name>
<evidence type="ECO:0000256" key="1">
    <source>
        <dbReference type="ARBA" id="ARBA00004123"/>
    </source>
</evidence>
<dbReference type="PANTHER" id="PTHR40621:SF8">
    <property type="entry name" value="AP-1-LIKE TRANSCRIPTION FACTOR YAP3"/>
    <property type="match status" value="1"/>
</dbReference>
<dbReference type="Proteomes" id="UP000005222">
    <property type="component" value="Chromosome N"/>
</dbReference>
<evidence type="ECO:0000313" key="6">
    <source>
        <dbReference type="Proteomes" id="UP000005222"/>
    </source>
</evidence>
<gene>
    <name evidence="5" type="primary">Piso0_005507</name>
    <name evidence="5" type="ORF">GNLVRS01_PISO0N16601g</name>
</gene>
<accession>G8XZ73</accession>
<evidence type="ECO:0000256" key="2">
    <source>
        <dbReference type="ARBA" id="ARBA00023242"/>
    </source>
</evidence>
<dbReference type="InterPro" id="IPR050936">
    <property type="entry name" value="AP-1-like"/>
</dbReference>